<reference evidence="3" key="1">
    <citation type="submission" date="2018-09" db="EMBL/GenBank/DDBJ databases">
        <authorList>
            <person name="Livingstone P.G."/>
            <person name="Whitworth D.E."/>
        </authorList>
    </citation>
    <scope>NUCLEOTIDE SEQUENCE [LARGE SCALE GENOMIC DNA]</scope>
    <source>
        <strain evidence="3">CA040B</strain>
    </source>
</reference>
<organism evidence="2 3">
    <name type="scientific">Corallococcus sicarius</name>
    <dbReference type="NCBI Taxonomy" id="2316726"/>
    <lineage>
        <taxon>Bacteria</taxon>
        <taxon>Pseudomonadati</taxon>
        <taxon>Myxococcota</taxon>
        <taxon>Myxococcia</taxon>
        <taxon>Myxococcales</taxon>
        <taxon>Cystobacterineae</taxon>
        <taxon>Myxococcaceae</taxon>
        <taxon>Corallococcus</taxon>
    </lineage>
</organism>
<evidence type="ECO:0000313" key="3">
    <source>
        <dbReference type="Proteomes" id="UP000273405"/>
    </source>
</evidence>
<protein>
    <submittedName>
        <fullName evidence="2">DUF4240 domain-containing protein</fullName>
    </submittedName>
</protein>
<accession>A0A3A8NYM0</accession>
<gene>
    <name evidence="2" type="ORF">D7X12_10080</name>
</gene>
<dbReference type="InterPro" id="IPR025334">
    <property type="entry name" value="DUF4240"/>
</dbReference>
<evidence type="ECO:0000259" key="1">
    <source>
        <dbReference type="Pfam" id="PF14024"/>
    </source>
</evidence>
<dbReference type="Pfam" id="PF14024">
    <property type="entry name" value="DUF4240"/>
    <property type="match status" value="1"/>
</dbReference>
<sequence>MSEDGLGEDISDGFWSIIERAGQDRLKLRDILWDLSEEEVARFHKEFVLATSVLRGEPFDALLYEAGESEDGVMDVAYWVVAQGRALYDAVLKNPDSIPRHVHVGDPALMHHIPGRVFYERFGKELDFY</sequence>
<name>A0A3A8NYM0_9BACT</name>
<comment type="caution">
    <text evidence="2">The sequence shown here is derived from an EMBL/GenBank/DDBJ whole genome shotgun (WGS) entry which is preliminary data.</text>
</comment>
<dbReference type="Proteomes" id="UP000273405">
    <property type="component" value="Unassembled WGS sequence"/>
</dbReference>
<dbReference type="EMBL" id="RAWG01000047">
    <property type="protein sequence ID" value="RKH44584.1"/>
    <property type="molecule type" value="Genomic_DNA"/>
</dbReference>
<proteinExistence type="predicted"/>
<evidence type="ECO:0000313" key="2">
    <source>
        <dbReference type="EMBL" id="RKH44584.1"/>
    </source>
</evidence>
<dbReference type="OrthoDB" id="6200718at2"/>
<dbReference type="RefSeq" id="WP_120625054.1">
    <property type="nucleotide sequence ID" value="NZ_RAWG01000047.1"/>
</dbReference>
<feature type="domain" description="DUF4240" evidence="1">
    <location>
        <begin position="12"/>
        <end position="105"/>
    </location>
</feature>
<keyword evidence="3" id="KW-1185">Reference proteome</keyword>
<dbReference type="AlphaFoldDB" id="A0A3A8NYM0"/>